<feature type="domain" description="AAA+ ATPase" evidence="1">
    <location>
        <begin position="18"/>
        <end position="325"/>
    </location>
</feature>
<organism evidence="2 3">
    <name type="scientific">Candidatus Falkowbacteria bacterium CG10_big_fil_rev_8_21_14_0_10_39_11</name>
    <dbReference type="NCBI Taxonomy" id="1974565"/>
    <lineage>
        <taxon>Bacteria</taxon>
        <taxon>Candidatus Falkowiibacteriota</taxon>
    </lineage>
</organism>
<proteinExistence type="predicted"/>
<evidence type="ECO:0000313" key="3">
    <source>
        <dbReference type="Proteomes" id="UP000229901"/>
    </source>
</evidence>
<dbReference type="PANTHER" id="PTHR43581">
    <property type="entry name" value="ATP/GTP PHOSPHATASE"/>
    <property type="match status" value="1"/>
</dbReference>
<dbReference type="EMBL" id="PFAP01000026">
    <property type="protein sequence ID" value="PIR93974.1"/>
    <property type="molecule type" value="Genomic_DNA"/>
</dbReference>
<reference evidence="3" key="1">
    <citation type="submission" date="2017-09" db="EMBL/GenBank/DDBJ databases">
        <title>Depth-based differentiation of microbial function through sediment-hosted aquifers and enrichment of novel symbionts in the deep terrestrial subsurface.</title>
        <authorList>
            <person name="Probst A.J."/>
            <person name="Ladd B."/>
            <person name="Jarett J.K."/>
            <person name="Geller-Mcgrath D.E."/>
            <person name="Sieber C.M.K."/>
            <person name="Emerson J.B."/>
            <person name="Anantharaman K."/>
            <person name="Thomas B.C."/>
            <person name="Malmstrom R."/>
            <person name="Stieglmeier M."/>
            <person name="Klingl A."/>
            <person name="Woyke T."/>
            <person name="Ryan C.M."/>
            <person name="Banfield J.F."/>
        </authorList>
    </citation>
    <scope>NUCLEOTIDE SEQUENCE [LARGE SCALE GENOMIC DNA]</scope>
</reference>
<evidence type="ECO:0000259" key="1">
    <source>
        <dbReference type="SMART" id="SM00382"/>
    </source>
</evidence>
<accession>A0A2H0V4G0</accession>
<dbReference type="SUPFAM" id="SSF52540">
    <property type="entry name" value="P-loop containing nucleoside triphosphate hydrolases"/>
    <property type="match status" value="1"/>
</dbReference>
<dbReference type="InterPro" id="IPR003959">
    <property type="entry name" value="ATPase_AAA_core"/>
</dbReference>
<dbReference type="InterPro" id="IPR051396">
    <property type="entry name" value="Bact_Antivir_Def_Nuclease"/>
</dbReference>
<evidence type="ECO:0000313" key="2">
    <source>
        <dbReference type="EMBL" id="PIR93974.1"/>
    </source>
</evidence>
<dbReference type="PANTHER" id="PTHR43581:SF4">
    <property type="entry name" value="ATP_GTP PHOSPHATASE"/>
    <property type="match status" value="1"/>
</dbReference>
<gene>
    <name evidence="2" type="ORF">COT97_03680</name>
</gene>
<comment type="caution">
    <text evidence="2">The sequence shown here is derived from an EMBL/GenBank/DDBJ whole genome shotgun (WGS) entry which is preliminary data.</text>
</comment>
<dbReference type="Pfam" id="PF13304">
    <property type="entry name" value="AAA_21"/>
    <property type="match status" value="1"/>
</dbReference>
<dbReference type="GO" id="GO:0016887">
    <property type="term" value="F:ATP hydrolysis activity"/>
    <property type="evidence" value="ECO:0007669"/>
    <property type="project" value="InterPro"/>
</dbReference>
<dbReference type="Proteomes" id="UP000229901">
    <property type="component" value="Unassembled WGS sequence"/>
</dbReference>
<dbReference type="InterPro" id="IPR003593">
    <property type="entry name" value="AAA+_ATPase"/>
</dbReference>
<name>A0A2H0V4G0_9BACT</name>
<dbReference type="GO" id="GO:0005524">
    <property type="term" value="F:ATP binding"/>
    <property type="evidence" value="ECO:0007669"/>
    <property type="project" value="InterPro"/>
</dbReference>
<dbReference type="InterPro" id="IPR027417">
    <property type="entry name" value="P-loop_NTPase"/>
</dbReference>
<dbReference type="AlphaFoldDB" id="A0A2H0V4G0"/>
<dbReference type="SMART" id="SM00382">
    <property type="entry name" value="AAA"/>
    <property type="match status" value="1"/>
</dbReference>
<sequence length="528" mass="60379">MKITEVILKDKNIDKLQFGDINIFVGPNGVGKTTIMNEIRDSFGRNALENNYWVSNVIDGGIEKDDAEIILKYVNSETELKDSGEVINKYHFKHYKTILGRYDLHSPANHVYNDDEYKKIVSLSKGRRKRSIHLVNQTCTNTLLVGYENTQDRLSLAGEHDIADFDLPITDSINNIFLNKEYQEVLNKVFISCFNRPLTFSNHRGKKIEILVGELNSDKIDNIPVGETSSTERGRLFKVDNVGDGIRAASKLLISLFNPESRVIFIDEPEAFIHPKQKMRIAKEIKKLAKENKKQLFLSTHDATFLAGLIDDKESDIDVGIFYIKNNKKIVPLDNFSVDDGRLKPGTKQQKYFQSLFYDGSIFVEGVDDRCFYENTFEYVFAKELSQADVVYTDLGTVSNAHKQITKFVRESEINAVFIFDNNVISTDPGKQQKLVDTYEDLGGEKKLRDILEKLDGSVAELGKLDKILKEVGIFISPYNDIEGFVMRVSKRDDDFPYKSIQSINEKPSRKFKTFGEDVINYLLHNKH</sequence>
<dbReference type="Gene3D" id="3.40.50.300">
    <property type="entry name" value="P-loop containing nucleotide triphosphate hydrolases"/>
    <property type="match status" value="1"/>
</dbReference>
<protein>
    <recommendedName>
        <fullName evidence="1">AAA+ ATPase domain-containing protein</fullName>
    </recommendedName>
</protein>